<keyword evidence="2" id="KW-1185">Reference proteome</keyword>
<proteinExistence type="predicted"/>
<sequence>MGIQRGLIAALAGPPSPASAGLDTGSRPVDRLVPGLRAAGLTVGWDSPLPAYPVDLTLSGKRIWQW</sequence>
<accession>A0ABT9MK73</accession>
<dbReference type="EMBL" id="JAUSRA010000001">
    <property type="protein sequence ID" value="MDP9791805.1"/>
    <property type="molecule type" value="Genomic_DNA"/>
</dbReference>
<evidence type="ECO:0000313" key="2">
    <source>
        <dbReference type="Proteomes" id="UP001240984"/>
    </source>
</evidence>
<comment type="caution">
    <text evidence="1">The sequence shown here is derived from an EMBL/GenBank/DDBJ whole genome shotgun (WGS) entry which is preliminary data.</text>
</comment>
<dbReference type="Proteomes" id="UP001240984">
    <property type="component" value="Unassembled WGS sequence"/>
</dbReference>
<dbReference type="RefSeq" id="WP_306826732.1">
    <property type="nucleotide sequence ID" value="NZ_JAUSRA010000001.1"/>
</dbReference>
<protein>
    <submittedName>
        <fullName evidence="1">Uncharacterized protein</fullName>
    </submittedName>
</protein>
<organism evidence="1 2">
    <name type="scientific">Catenuloplanes nepalensis</name>
    <dbReference type="NCBI Taxonomy" id="587533"/>
    <lineage>
        <taxon>Bacteria</taxon>
        <taxon>Bacillati</taxon>
        <taxon>Actinomycetota</taxon>
        <taxon>Actinomycetes</taxon>
        <taxon>Micromonosporales</taxon>
        <taxon>Micromonosporaceae</taxon>
        <taxon>Catenuloplanes</taxon>
    </lineage>
</organism>
<evidence type="ECO:0000313" key="1">
    <source>
        <dbReference type="EMBL" id="MDP9791805.1"/>
    </source>
</evidence>
<name>A0ABT9MK73_9ACTN</name>
<gene>
    <name evidence="1" type="ORF">J2S43_000317</name>
</gene>
<reference evidence="1 2" key="1">
    <citation type="submission" date="2023-07" db="EMBL/GenBank/DDBJ databases">
        <title>Sequencing the genomes of 1000 actinobacteria strains.</title>
        <authorList>
            <person name="Klenk H.-P."/>
        </authorList>
    </citation>
    <scope>NUCLEOTIDE SEQUENCE [LARGE SCALE GENOMIC DNA]</scope>
    <source>
        <strain evidence="1 2">DSM 44710</strain>
    </source>
</reference>